<dbReference type="EMBL" id="CAAALY010013182">
    <property type="protein sequence ID" value="VEL11894.1"/>
    <property type="molecule type" value="Genomic_DNA"/>
</dbReference>
<dbReference type="Gene3D" id="1.20.5.170">
    <property type="match status" value="1"/>
</dbReference>
<evidence type="ECO:0008006" key="5">
    <source>
        <dbReference type="Google" id="ProtNLM"/>
    </source>
</evidence>
<dbReference type="Proteomes" id="UP000784294">
    <property type="component" value="Unassembled WGS sequence"/>
</dbReference>
<evidence type="ECO:0000313" key="4">
    <source>
        <dbReference type="Proteomes" id="UP000784294"/>
    </source>
</evidence>
<accession>A0A448WHI1</accession>
<dbReference type="PROSITE" id="PS00226">
    <property type="entry name" value="IF_ROD_1"/>
    <property type="match status" value="1"/>
</dbReference>
<feature type="compositionally biased region" description="Low complexity" evidence="2">
    <location>
        <begin position="142"/>
        <end position="158"/>
    </location>
</feature>
<feature type="compositionally biased region" description="Polar residues" evidence="2">
    <location>
        <begin position="113"/>
        <end position="130"/>
    </location>
</feature>
<dbReference type="AlphaFoldDB" id="A0A448WHI1"/>
<dbReference type="SUPFAM" id="SSF64593">
    <property type="entry name" value="Intermediate filament protein, coiled coil region"/>
    <property type="match status" value="1"/>
</dbReference>
<evidence type="ECO:0000256" key="1">
    <source>
        <dbReference type="SAM" id="Coils"/>
    </source>
</evidence>
<dbReference type="InterPro" id="IPR018039">
    <property type="entry name" value="IF_conserved"/>
</dbReference>
<name>A0A448WHI1_9PLAT</name>
<comment type="caution">
    <text evidence="3">The sequence shown here is derived from an EMBL/GenBank/DDBJ whole genome shotgun (WGS) entry which is preliminary data.</text>
</comment>
<feature type="compositionally biased region" description="Low complexity" evidence="2">
    <location>
        <begin position="97"/>
        <end position="109"/>
    </location>
</feature>
<evidence type="ECO:0000256" key="2">
    <source>
        <dbReference type="SAM" id="MobiDB-lite"/>
    </source>
</evidence>
<gene>
    <name evidence="3" type="ORF">PXEA_LOCUS5334</name>
</gene>
<reference evidence="3" key="1">
    <citation type="submission" date="2018-11" db="EMBL/GenBank/DDBJ databases">
        <authorList>
            <consortium name="Pathogen Informatics"/>
        </authorList>
    </citation>
    <scope>NUCLEOTIDE SEQUENCE</scope>
</reference>
<keyword evidence="1" id="KW-0175">Coiled coil</keyword>
<feature type="coiled-coil region" evidence="1">
    <location>
        <begin position="5"/>
        <end position="64"/>
    </location>
</feature>
<feature type="compositionally biased region" description="Polar residues" evidence="2">
    <location>
        <begin position="75"/>
        <end position="89"/>
    </location>
</feature>
<evidence type="ECO:0000313" key="3">
    <source>
        <dbReference type="EMBL" id="VEL11894.1"/>
    </source>
</evidence>
<feature type="region of interest" description="Disordered" evidence="2">
    <location>
        <begin position="75"/>
        <end position="165"/>
    </location>
</feature>
<sequence>MEELLREANGELGQLRRRIDVELTEAANERRAAEEALARAHNELSTLTDAKLSLEAEIQAYRRLLETQEGVINESRASSLTRGPHQSGQTREDSPLRSRSVSRQRVLPPASKPASSMGRTSPTQNLSAGLQSDYMRPKATSQIQHQQTQPQQQQQQQHQQKHMMSHDGRQAFMYSPLNYYNKEREFICKYNSPKKYIQ</sequence>
<keyword evidence="4" id="KW-1185">Reference proteome</keyword>
<organism evidence="3 4">
    <name type="scientific">Protopolystoma xenopodis</name>
    <dbReference type="NCBI Taxonomy" id="117903"/>
    <lineage>
        <taxon>Eukaryota</taxon>
        <taxon>Metazoa</taxon>
        <taxon>Spiralia</taxon>
        <taxon>Lophotrochozoa</taxon>
        <taxon>Platyhelminthes</taxon>
        <taxon>Monogenea</taxon>
        <taxon>Polyopisthocotylea</taxon>
        <taxon>Polystomatidea</taxon>
        <taxon>Polystomatidae</taxon>
        <taxon>Protopolystoma</taxon>
    </lineage>
</organism>
<proteinExistence type="predicted"/>
<protein>
    <recommendedName>
        <fullName evidence="5">IF rod domain-containing protein</fullName>
    </recommendedName>
</protein>